<reference evidence="2" key="2">
    <citation type="journal article" date="2023" name="Microbiol Resour">
        <title>Decontamination and Annotation of the Draft Genome Sequence of the Oomycete Lagenidium giganteum ARSEF 373.</title>
        <authorList>
            <person name="Morgan W.R."/>
            <person name="Tartar A."/>
        </authorList>
    </citation>
    <scope>NUCLEOTIDE SEQUENCE</scope>
    <source>
        <strain evidence="2">ARSEF 373</strain>
    </source>
</reference>
<evidence type="ECO:0000259" key="1">
    <source>
        <dbReference type="PROSITE" id="PS50190"/>
    </source>
</evidence>
<name>A0AAV2YSB1_9STRA</name>
<dbReference type="CDD" id="cd00171">
    <property type="entry name" value="Sec7"/>
    <property type="match status" value="1"/>
</dbReference>
<dbReference type="SUPFAM" id="SSF48425">
    <property type="entry name" value="Sec7 domain"/>
    <property type="match status" value="1"/>
</dbReference>
<dbReference type="InterPro" id="IPR000904">
    <property type="entry name" value="Sec7_dom"/>
</dbReference>
<dbReference type="GO" id="GO:0005085">
    <property type="term" value="F:guanyl-nucleotide exchange factor activity"/>
    <property type="evidence" value="ECO:0007669"/>
    <property type="project" value="InterPro"/>
</dbReference>
<reference evidence="2" key="1">
    <citation type="submission" date="2022-11" db="EMBL/GenBank/DDBJ databases">
        <authorList>
            <person name="Morgan W.R."/>
            <person name="Tartar A."/>
        </authorList>
    </citation>
    <scope>NUCLEOTIDE SEQUENCE</scope>
    <source>
        <strain evidence="2">ARSEF 373</strain>
    </source>
</reference>
<dbReference type="InterPro" id="IPR035999">
    <property type="entry name" value="Sec7_dom_sf"/>
</dbReference>
<dbReference type="Pfam" id="PF01369">
    <property type="entry name" value="Sec7"/>
    <property type="match status" value="1"/>
</dbReference>
<proteinExistence type="predicted"/>
<protein>
    <recommendedName>
        <fullName evidence="1">SEC7 domain-containing protein</fullName>
    </recommendedName>
</protein>
<dbReference type="PANTHER" id="PTHR10663">
    <property type="entry name" value="GUANYL-NUCLEOTIDE EXCHANGE FACTOR"/>
    <property type="match status" value="1"/>
</dbReference>
<dbReference type="Proteomes" id="UP001146120">
    <property type="component" value="Unassembled WGS sequence"/>
</dbReference>
<feature type="domain" description="SEC7" evidence="1">
    <location>
        <begin position="1"/>
        <end position="137"/>
    </location>
</feature>
<keyword evidence="3" id="KW-1185">Reference proteome</keyword>
<dbReference type="GO" id="GO:0032012">
    <property type="term" value="P:regulation of ARF protein signal transduction"/>
    <property type="evidence" value="ECO:0007669"/>
    <property type="project" value="InterPro"/>
</dbReference>
<dbReference type="InterPro" id="IPR023394">
    <property type="entry name" value="Sec7_C_sf"/>
</dbReference>
<organism evidence="2 3">
    <name type="scientific">Lagenidium giganteum</name>
    <dbReference type="NCBI Taxonomy" id="4803"/>
    <lineage>
        <taxon>Eukaryota</taxon>
        <taxon>Sar</taxon>
        <taxon>Stramenopiles</taxon>
        <taxon>Oomycota</taxon>
        <taxon>Peronosporomycetes</taxon>
        <taxon>Pythiales</taxon>
        <taxon>Pythiaceae</taxon>
    </lineage>
</organism>
<dbReference type="AlphaFoldDB" id="A0AAV2YSB1"/>
<dbReference type="PROSITE" id="PS50190">
    <property type="entry name" value="SEC7"/>
    <property type="match status" value="1"/>
</dbReference>
<sequence>MVGKVLGEPDELSLSILQEYANAFTFKDFPFDVALRVYLGRFVLPGEAQKIDRILQAFAKAYFAANPKDPTCTSEDAVYMLAFSIVLLNTDAHNPHLAKRFKMRKEDFIRNHQRLVVNGEKIPSEPLGQLYDSFATYPIQPIAPKPQRRPTDEVELVFADDSLGLEIETSIDGQTCLVKRFRPPPTVQWGNQKQCILTGWVIVAVDYDCTSMLPYSLTRYLLKTAPRPMSVRFCEPSIYFASLS</sequence>
<evidence type="ECO:0000313" key="3">
    <source>
        <dbReference type="Proteomes" id="UP001146120"/>
    </source>
</evidence>
<dbReference type="EMBL" id="DAKRPA010000172">
    <property type="protein sequence ID" value="DAZ96264.1"/>
    <property type="molecule type" value="Genomic_DNA"/>
</dbReference>
<evidence type="ECO:0000313" key="2">
    <source>
        <dbReference type="EMBL" id="DAZ96264.1"/>
    </source>
</evidence>
<accession>A0AAV2YSB1</accession>
<gene>
    <name evidence="2" type="ORF">N0F65_008297</name>
</gene>
<dbReference type="SMART" id="SM00222">
    <property type="entry name" value="Sec7"/>
    <property type="match status" value="1"/>
</dbReference>
<dbReference type="Gene3D" id="1.10.1000.11">
    <property type="entry name" value="Arf Nucleotide-binding Site Opener,domain 2"/>
    <property type="match status" value="1"/>
</dbReference>
<comment type="caution">
    <text evidence="2">The sequence shown here is derived from an EMBL/GenBank/DDBJ whole genome shotgun (WGS) entry which is preliminary data.</text>
</comment>